<feature type="domain" description="Reverse transcriptase Ty1/copia-type" evidence="6">
    <location>
        <begin position="677"/>
        <end position="737"/>
    </location>
</feature>
<dbReference type="Pfam" id="PF25597">
    <property type="entry name" value="SH3_retrovirus"/>
    <property type="match status" value="1"/>
</dbReference>
<dbReference type="InterPro" id="IPR012337">
    <property type="entry name" value="RNaseH-like_sf"/>
</dbReference>
<accession>A5BCR6</accession>
<feature type="region of interest" description="Disordered" evidence="5">
    <location>
        <begin position="485"/>
        <end position="509"/>
    </location>
</feature>
<dbReference type="Gene3D" id="3.30.420.10">
    <property type="entry name" value="Ribonuclease H-like superfamily/Ribonuclease H"/>
    <property type="match status" value="1"/>
</dbReference>
<dbReference type="InterPro" id="IPR057670">
    <property type="entry name" value="SH3_retrovirus"/>
</dbReference>
<sequence length="807" mass="92485">MRAILVQQGLQDSLLGEKNPPSSMQEKEKIELLEKAHGAIILSLGDTVLREVAKAKFVAELWLKLESLYMTKSLAIRLHKKIKLYTFKMTLDASYTNLKEVIMYGRDSLTFDEVQSILHARELQKQEESKDESSEGLNIRDRSDKGEKKGKNSREGHFKKDCPDRRQNIVKKTVNDGDAAMILDGYDSVEVLNVVEILGTSTVRIKHYDGIERVLEDVRYIPELKRNLISLGMLDKSRYTFKSEPNYLRVARGSLTIMKGTIKNGLYTLIGQTMTCKVSTVLNEDVGIIKLWHQRLGHINHRGLQELQKQGVLGNYKLIDLPFYEHYVFGKEGIATHKTVRYTPQQNGFAESMNRTTLERGEMYAVKFRVVKVVHLINRSPSSALQFKTPQEKWTGKVVDYQYLKVFRSTAYVHTKTDKLEPWVVKCIFLGYPKGVKGYKLWIETQGKGKCIISRDVTFNEQDMPKQTPAKDVEGSNQLQFEVEHETLQPEKSTETIQEEKRQVKPPKRYGQAKMTTFALSVAEEIVDMEPKTYQEAINSNEADQWVKSIQEKMDSLRKNETWELVTKPKDRKLAGSKWVFKRKQGTLGEEAPRYKARLVAKGFSQKEGVVYNEIFSPVVKNSSIRLLVAFIGHEDLKLDQLDVKTTFLHGELDELIYMQPPKGFGEGIKSSHDGCVYFKLIEGSMVYLLLYVDDMLVACKEIRHLEQVKEMLKAEFEMKYLGSAKRILGMEIERDRSKRLGTQLQGFVDVNYAGNIDARKSLTRYVFIVFGGAMSWMANLQSVVDLSPVAVMPFDFGLDECYQQNL</sequence>
<evidence type="ECO:0000256" key="4">
    <source>
        <dbReference type="ARBA" id="ARBA00022801"/>
    </source>
</evidence>
<feature type="domain" description="GAG-pre-integrase" evidence="7">
    <location>
        <begin position="265"/>
        <end position="331"/>
    </location>
</feature>
<feature type="compositionally biased region" description="Basic and acidic residues" evidence="5">
    <location>
        <begin position="485"/>
        <end position="503"/>
    </location>
</feature>
<dbReference type="AlphaFoldDB" id="A5BCR6"/>
<feature type="domain" description="Retroviral polymerase SH3-like" evidence="9">
    <location>
        <begin position="409"/>
        <end position="469"/>
    </location>
</feature>
<dbReference type="EMBL" id="AM454783">
    <property type="protein sequence ID" value="CAN72238.1"/>
    <property type="molecule type" value="Genomic_DNA"/>
</dbReference>
<dbReference type="GO" id="GO:0004190">
    <property type="term" value="F:aspartic-type endopeptidase activity"/>
    <property type="evidence" value="ECO:0007669"/>
    <property type="project" value="UniProtKB-KW"/>
</dbReference>
<evidence type="ECO:0000313" key="10">
    <source>
        <dbReference type="EMBL" id="CAN72238.1"/>
    </source>
</evidence>
<keyword evidence="4" id="KW-0378">Hydrolase</keyword>
<feature type="domain" description="Reverse transcriptase Ty1/copia-type" evidence="6">
    <location>
        <begin position="560"/>
        <end position="666"/>
    </location>
</feature>
<dbReference type="GO" id="GO:0046872">
    <property type="term" value="F:metal ion binding"/>
    <property type="evidence" value="ECO:0007669"/>
    <property type="project" value="UniProtKB-KW"/>
</dbReference>
<dbReference type="InterPro" id="IPR043502">
    <property type="entry name" value="DNA/RNA_pol_sf"/>
</dbReference>
<dbReference type="Pfam" id="PF14223">
    <property type="entry name" value="Retrotran_gag_2"/>
    <property type="match status" value="1"/>
</dbReference>
<evidence type="ECO:0008006" key="11">
    <source>
        <dbReference type="Google" id="ProtNLM"/>
    </source>
</evidence>
<reference evidence="10" key="1">
    <citation type="journal article" date="2007" name="PLoS ONE">
        <title>The first genome sequence of an elite grapevine cultivar (Pinot noir Vitis vinifera L.): coping with a highly heterozygous genome.</title>
        <authorList>
            <person name="Velasco R."/>
            <person name="Zharkikh A."/>
            <person name="Troggio M."/>
            <person name="Cartwright D.A."/>
            <person name="Cestaro A."/>
            <person name="Pruss D."/>
            <person name="Pindo M."/>
            <person name="FitzGerald L.M."/>
            <person name="Vezzulli S."/>
            <person name="Reid J."/>
            <person name="Malacarne G."/>
            <person name="Iliev D."/>
            <person name="Coppola G."/>
            <person name="Wardell B."/>
            <person name="Micheletti D."/>
            <person name="Macalma T."/>
            <person name="Facci M."/>
            <person name="Mitchell J.T."/>
            <person name="Perazzolli M."/>
            <person name="Eldredge G."/>
            <person name="Gatto P."/>
            <person name="Oyzerski R."/>
            <person name="Moretto M."/>
            <person name="Gutin N."/>
            <person name="Stefanini M."/>
            <person name="Chen Y."/>
            <person name="Segala C."/>
            <person name="Davenport C."/>
            <person name="Dematte L."/>
            <person name="Mraz A."/>
            <person name="Battilana J."/>
            <person name="Stormo K."/>
            <person name="Costa F."/>
            <person name="Tao Q."/>
            <person name="Si-Ammour A."/>
            <person name="Harkins T."/>
            <person name="Lackey A."/>
            <person name="Perbost C."/>
            <person name="Taillon B."/>
            <person name="Stella A."/>
            <person name="Solovyev V."/>
            <person name="Fawcett J.A."/>
            <person name="Sterck L."/>
            <person name="Vandepoele K."/>
            <person name="Grando S.M."/>
            <person name="Toppo S."/>
            <person name="Moser C."/>
            <person name="Lanchbury J."/>
            <person name="Bogden R."/>
            <person name="Skolnick M."/>
            <person name="Sgaramella V."/>
            <person name="Bhatnagar S.K."/>
            <person name="Fontana P."/>
            <person name="Gutin A."/>
            <person name="Van de Peer Y."/>
            <person name="Salamini F."/>
            <person name="Viola R."/>
        </authorList>
    </citation>
    <scope>NUCLEOTIDE SEQUENCE</scope>
</reference>
<dbReference type="Pfam" id="PF13976">
    <property type="entry name" value="gag_pre-integrs"/>
    <property type="match status" value="1"/>
</dbReference>
<dbReference type="PANTHER" id="PTHR42648">
    <property type="entry name" value="TRANSPOSASE, PUTATIVE-RELATED"/>
    <property type="match status" value="1"/>
</dbReference>
<evidence type="ECO:0000259" key="8">
    <source>
        <dbReference type="Pfam" id="PF22936"/>
    </source>
</evidence>
<keyword evidence="3" id="KW-0064">Aspartyl protease</keyword>
<evidence type="ECO:0000259" key="7">
    <source>
        <dbReference type="Pfam" id="PF13976"/>
    </source>
</evidence>
<evidence type="ECO:0000256" key="3">
    <source>
        <dbReference type="ARBA" id="ARBA00022750"/>
    </source>
</evidence>
<evidence type="ECO:0000256" key="5">
    <source>
        <dbReference type="SAM" id="MobiDB-lite"/>
    </source>
</evidence>
<dbReference type="GO" id="GO:0006508">
    <property type="term" value="P:proteolysis"/>
    <property type="evidence" value="ECO:0007669"/>
    <property type="project" value="UniProtKB-KW"/>
</dbReference>
<keyword evidence="2" id="KW-0479">Metal-binding</keyword>
<dbReference type="SUPFAM" id="SSF53098">
    <property type="entry name" value="Ribonuclease H-like"/>
    <property type="match status" value="1"/>
</dbReference>
<keyword evidence="1" id="KW-0645">Protease</keyword>
<proteinExistence type="predicted"/>
<name>A5BCR6_VITVI</name>
<evidence type="ECO:0000259" key="9">
    <source>
        <dbReference type="Pfam" id="PF25597"/>
    </source>
</evidence>
<evidence type="ECO:0000259" key="6">
    <source>
        <dbReference type="Pfam" id="PF07727"/>
    </source>
</evidence>
<evidence type="ECO:0000256" key="2">
    <source>
        <dbReference type="ARBA" id="ARBA00022723"/>
    </source>
</evidence>
<dbReference type="InterPro" id="IPR025724">
    <property type="entry name" value="GAG-pre-integrase_dom"/>
</dbReference>
<dbReference type="GO" id="GO:0003676">
    <property type="term" value="F:nucleic acid binding"/>
    <property type="evidence" value="ECO:0007669"/>
    <property type="project" value="InterPro"/>
</dbReference>
<dbReference type="InterPro" id="IPR013103">
    <property type="entry name" value="RVT_2"/>
</dbReference>
<feature type="region of interest" description="Disordered" evidence="5">
    <location>
        <begin position="122"/>
        <end position="162"/>
    </location>
</feature>
<protein>
    <recommendedName>
        <fullName evidence="11">Retrovirus-related Pol polyprotein from transposon TNT 1-94</fullName>
    </recommendedName>
</protein>
<feature type="domain" description="Retrovirus-related Pol polyprotein from transposon TNT 1-94-like beta-barrel" evidence="8">
    <location>
        <begin position="194"/>
        <end position="239"/>
    </location>
</feature>
<dbReference type="SUPFAM" id="SSF56672">
    <property type="entry name" value="DNA/RNA polymerases"/>
    <property type="match status" value="1"/>
</dbReference>
<dbReference type="InterPro" id="IPR054722">
    <property type="entry name" value="PolX-like_BBD"/>
</dbReference>
<dbReference type="Pfam" id="PF07727">
    <property type="entry name" value="RVT_2"/>
    <property type="match status" value="2"/>
</dbReference>
<gene>
    <name evidence="10" type="ORF">VITISV_010775</name>
</gene>
<dbReference type="InterPro" id="IPR039537">
    <property type="entry name" value="Retrotran_Ty1/copia-like"/>
</dbReference>
<organism evidence="10">
    <name type="scientific">Vitis vinifera</name>
    <name type="common">Grape</name>
    <dbReference type="NCBI Taxonomy" id="29760"/>
    <lineage>
        <taxon>Eukaryota</taxon>
        <taxon>Viridiplantae</taxon>
        <taxon>Streptophyta</taxon>
        <taxon>Embryophyta</taxon>
        <taxon>Tracheophyta</taxon>
        <taxon>Spermatophyta</taxon>
        <taxon>Magnoliopsida</taxon>
        <taxon>eudicotyledons</taxon>
        <taxon>Gunneridae</taxon>
        <taxon>Pentapetalae</taxon>
        <taxon>rosids</taxon>
        <taxon>Vitales</taxon>
        <taxon>Vitaceae</taxon>
        <taxon>Viteae</taxon>
        <taxon>Vitis</taxon>
    </lineage>
</organism>
<dbReference type="PANTHER" id="PTHR42648:SF28">
    <property type="entry name" value="TRANSPOSON-ENCODED PROTEIN WITH RIBONUCLEASE H-LIKE AND RETROVIRUS ZINC FINGER-LIKE DOMAINS"/>
    <property type="match status" value="1"/>
</dbReference>
<dbReference type="Pfam" id="PF22936">
    <property type="entry name" value="Pol_BBD"/>
    <property type="match status" value="1"/>
</dbReference>
<dbReference type="InterPro" id="IPR036397">
    <property type="entry name" value="RNaseH_sf"/>
</dbReference>
<evidence type="ECO:0000256" key="1">
    <source>
        <dbReference type="ARBA" id="ARBA00022670"/>
    </source>
</evidence>